<feature type="transmembrane region" description="Helical" evidence="1">
    <location>
        <begin position="21"/>
        <end position="40"/>
    </location>
</feature>
<name>A0A7D5EHY1_9EURY</name>
<accession>A0A7D5EHY1</accession>
<reference evidence="2 3" key="1">
    <citation type="submission" date="2020-06" db="EMBL/GenBank/DDBJ databases">
        <title>Methanolobus halotolerans sp. nov., isolated from a saline lake Tus in Siberia.</title>
        <authorList>
            <person name="Shen Y."/>
            <person name="Chen S.-C."/>
            <person name="Lai M.-C."/>
            <person name="Huang H.-H."/>
            <person name="Chiu H.-H."/>
            <person name="Tang S.-L."/>
            <person name="Rogozin D.Y."/>
            <person name="Degermendzhy A.G."/>
        </authorList>
    </citation>
    <scope>NUCLEOTIDE SEQUENCE [LARGE SCALE GENOMIC DNA]</scope>
    <source>
        <strain evidence="2 3">DSM 21339</strain>
    </source>
</reference>
<protein>
    <submittedName>
        <fullName evidence="2">Uncharacterized protein</fullName>
    </submittedName>
</protein>
<organism evidence="2 3">
    <name type="scientific">Methanolobus zinderi</name>
    <dbReference type="NCBI Taxonomy" id="536044"/>
    <lineage>
        <taxon>Archaea</taxon>
        <taxon>Methanobacteriati</taxon>
        <taxon>Methanobacteriota</taxon>
        <taxon>Stenosarchaea group</taxon>
        <taxon>Methanomicrobia</taxon>
        <taxon>Methanosarcinales</taxon>
        <taxon>Methanosarcinaceae</taxon>
        <taxon>Methanolobus</taxon>
    </lineage>
</organism>
<proteinExistence type="predicted"/>
<evidence type="ECO:0000313" key="3">
    <source>
        <dbReference type="Proteomes" id="UP000509594"/>
    </source>
</evidence>
<dbReference type="KEGG" id="mzi:HWN40_12000"/>
<dbReference type="GeneID" id="55822409"/>
<gene>
    <name evidence="2" type="ORF">HWN40_12000</name>
</gene>
<evidence type="ECO:0000256" key="1">
    <source>
        <dbReference type="SAM" id="Phobius"/>
    </source>
</evidence>
<evidence type="ECO:0000313" key="2">
    <source>
        <dbReference type="EMBL" id="QLC50900.1"/>
    </source>
</evidence>
<dbReference type="AlphaFoldDB" id="A0A7D5EHY1"/>
<dbReference type="Proteomes" id="UP000509594">
    <property type="component" value="Chromosome"/>
</dbReference>
<keyword evidence="3" id="KW-1185">Reference proteome</keyword>
<keyword evidence="1" id="KW-0472">Membrane</keyword>
<sequence>MKNRLRKNVTRKEQRDHPPEAAYSFAAVLKIIELILAVYAEYTEILWKKKSRRQFADFVL</sequence>
<dbReference type="RefSeq" id="WP_176965955.1">
    <property type="nucleotide sequence ID" value="NZ_CP058215.1"/>
</dbReference>
<keyword evidence="1" id="KW-0812">Transmembrane</keyword>
<dbReference type="EMBL" id="CP058215">
    <property type="protein sequence ID" value="QLC50900.1"/>
    <property type="molecule type" value="Genomic_DNA"/>
</dbReference>
<keyword evidence="1" id="KW-1133">Transmembrane helix</keyword>